<dbReference type="InterPro" id="IPR012772">
    <property type="entry name" value="Ectoine_EctA"/>
</dbReference>
<dbReference type="PANTHER" id="PTHR43072">
    <property type="entry name" value="N-ACETYLTRANSFERASE"/>
    <property type="match status" value="1"/>
</dbReference>
<comment type="caution">
    <text evidence="11">The sequence shown here is derived from an EMBL/GenBank/DDBJ whole genome shotgun (WGS) entry which is preliminary data.</text>
</comment>
<dbReference type="PROSITE" id="PS51186">
    <property type="entry name" value="GNAT"/>
    <property type="match status" value="1"/>
</dbReference>
<dbReference type="InterPro" id="IPR000182">
    <property type="entry name" value="GNAT_dom"/>
</dbReference>
<evidence type="ECO:0000256" key="1">
    <source>
        <dbReference type="ARBA" id="ARBA00003741"/>
    </source>
</evidence>
<reference evidence="11 12" key="1">
    <citation type="submission" date="2022-06" db="EMBL/GenBank/DDBJ databases">
        <title>Genomic Encyclopedia of Type Strains, Phase I: the one thousand microbial genomes (KMG-I) project.</title>
        <authorList>
            <person name="Kyrpides N."/>
        </authorList>
    </citation>
    <scope>NUCLEOTIDE SEQUENCE [LARGE SCALE GENOMIC DNA]</scope>
    <source>
        <strain evidence="11 12">DSM 43889</strain>
    </source>
</reference>
<name>A0ABT1JLK7_ACTCY</name>
<evidence type="ECO:0000313" key="11">
    <source>
        <dbReference type="EMBL" id="MCP2332621.1"/>
    </source>
</evidence>
<evidence type="ECO:0000256" key="5">
    <source>
        <dbReference type="ARBA" id="ARBA00017935"/>
    </source>
</evidence>
<keyword evidence="12" id="KW-1185">Reference proteome</keyword>
<dbReference type="NCBIfam" id="TIGR02406">
    <property type="entry name" value="ectoine_EctA"/>
    <property type="match status" value="1"/>
</dbReference>
<dbReference type="SUPFAM" id="SSF55729">
    <property type="entry name" value="Acyl-CoA N-acyltransferases (Nat)"/>
    <property type="match status" value="1"/>
</dbReference>
<dbReference type="Pfam" id="PF00583">
    <property type="entry name" value="Acetyltransf_1"/>
    <property type="match status" value="1"/>
</dbReference>
<keyword evidence="6 9" id="KW-0808">Transferase</keyword>
<evidence type="ECO:0000259" key="10">
    <source>
        <dbReference type="PROSITE" id="PS51186"/>
    </source>
</evidence>
<dbReference type="EMBL" id="AUBJ02000001">
    <property type="protein sequence ID" value="MCP2332621.1"/>
    <property type="molecule type" value="Genomic_DNA"/>
</dbReference>
<dbReference type="PANTHER" id="PTHR43072:SF60">
    <property type="entry name" value="L-2,4-DIAMINOBUTYRIC ACID ACETYLTRANSFERASE"/>
    <property type="match status" value="1"/>
</dbReference>
<evidence type="ECO:0000256" key="8">
    <source>
        <dbReference type="ARBA" id="ARBA00048924"/>
    </source>
</evidence>
<evidence type="ECO:0000256" key="4">
    <source>
        <dbReference type="ARBA" id="ARBA00012355"/>
    </source>
</evidence>
<evidence type="ECO:0000256" key="2">
    <source>
        <dbReference type="ARBA" id="ARBA00004978"/>
    </source>
</evidence>
<comment type="similarity">
    <text evidence="3 9">Belongs to the acetyltransferase family. EctA subfamily.</text>
</comment>
<evidence type="ECO:0000256" key="7">
    <source>
        <dbReference type="ARBA" id="ARBA00023315"/>
    </source>
</evidence>
<sequence length="166" mass="18306">MAQVAIESPNVSDGSAMWRLARDSGVLDLNSSYAYVLWCRDFSRTSVVARVDGAVGGFVSGYVRPDAPDTIMVWQVAVDERHRGRGLAGGMLRELVDRVTHTGVRYLETTITPDNTASIRLFTALARNRGTELERRELFPADSFPDSHEGEDLYRIGPFRPASSGT</sequence>
<dbReference type="CDD" id="cd04301">
    <property type="entry name" value="NAT_SF"/>
    <property type="match status" value="1"/>
</dbReference>
<accession>A0ABT1JLK7</accession>
<comment type="catalytic activity">
    <reaction evidence="8 9">
        <text>L-2,4-diaminobutanoate + acetyl-CoA = (2S)-4-acetamido-2-aminobutanoate + CoA + H(+)</text>
        <dbReference type="Rhea" id="RHEA:16901"/>
        <dbReference type="ChEBI" id="CHEBI:15378"/>
        <dbReference type="ChEBI" id="CHEBI:57287"/>
        <dbReference type="ChEBI" id="CHEBI:57288"/>
        <dbReference type="ChEBI" id="CHEBI:58761"/>
        <dbReference type="ChEBI" id="CHEBI:58929"/>
        <dbReference type="EC" id="2.3.1.178"/>
    </reaction>
</comment>
<evidence type="ECO:0000256" key="6">
    <source>
        <dbReference type="ARBA" id="ARBA00022679"/>
    </source>
</evidence>
<evidence type="ECO:0000313" key="12">
    <source>
        <dbReference type="Proteomes" id="UP000791080"/>
    </source>
</evidence>
<comment type="function">
    <text evidence="1 9">Catalyzes the acetylation of L-2,4-diaminobutyrate (DABA) to gamma-N-acetyl-alpha,gamma-diaminobutyric acid (ADABA) with acetyl coenzyme A.</text>
</comment>
<keyword evidence="7 9" id="KW-0012">Acyltransferase</keyword>
<dbReference type="Gene3D" id="3.40.630.30">
    <property type="match status" value="1"/>
</dbReference>
<gene>
    <name evidence="9" type="primary">ectA</name>
    <name evidence="11" type="ORF">G443_002891</name>
</gene>
<protein>
    <recommendedName>
        <fullName evidence="5 9">L-2,4-diaminobutyric acid acetyltransferase</fullName>
        <shortName evidence="9">DABA acetyltransferase</shortName>
        <ecNumber evidence="4 9">2.3.1.178</ecNumber>
    </recommendedName>
</protein>
<dbReference type="InterPro" id="IPR016181">
    <property type="entry name" value="Acyl_CoA_acyltransferase"/>
</dbReference>
<dbReference type="Proteomes" id="UP000791080">
    <property type="component" value="Unassembled WGS sequence"/>
</dbReference>
<organism evidence="11 12">
    <name type="scientific">Actinoalloteichus caeruleus DSM 43889</name>
    <dbReference type="NCBI Taxonomy" id="1120930"/>
    <lineage>
        <taxon>Bacteria</taxon>
        <taxon>Bacillati</taxon>
        <taxon>Actinomycetota</taxon>
        <taxon>Actinomycetes</taxon>
        <taxon>Pseudonocardiales</taxon>
        <taxon>Pseudonocardiaceae</taxon>
        <taxon>Actinoalloteichus</taxon>
        <taxon>Actinoalloteichus cyanogriseus</taxon>
    </lineage>
</organism>
<evidence type="ECO:0000256" key="9">
    <source>
        <dbReference type="RuleBase" id="RU365045"/>
    </source>
</evidence>
<proteinExistence type="inferred from homology"/>
<feature type="domain" description="N-acetyltransferase" evidence="10">
    <location>
        <begin position="4"/>
        <end position="151"/>
    </location>
</feature>
<evidence type="ECO:0000256" key="3">
    <source>
        <dbReference type="ARBA" id="ARBA00010712"/>
    </source>
</evidence>
<dbReference type="EC" id="2.3.1.178" evidence="4 9"/>
<comment type="pathway">
    <text evidence="2 9">Amine and polyamine biosynthesis; ectoine biosynthesis; L-ectoine from L-aspartate 4-semialdehyde: step 2/3.</text>
</comment>